<proteinExistence type="predicted"/>
<comment type="caution">
    <text evidence="1">The sequence shown here is derived from an EMBL/GenBank/DDBJ whole genome shotgun (WGS) entry which is preliminary data.</text>
</comment>
<dbReference type="EMBL" id="JAGMUU010000020">
    <property type="protein sequence ID" value="KAH7129668.1"/>
    <property type="molecule type" value="Genomic_DNA"/>
</dbReference>
<sequence length="620" mass="69245">MSSSTAVSTTTLTSHGSIHQGQQEDYIIPSWDQIDRIFASSQQLWQCLTRQASSMCLQRDTVNLSRLMNGLPAMPDNLQGINNITGQATWEMKPNGCVSPSKARTEGERRWSLTRLQPTLCTISPHSYFSYSDSKSNGVAFLFFGWAYILCATLLEKQRIPMHYPHNLSEVPGNGHHLDKQWLTVDIGTVCEEEFRWWVSLLSPGQGWRSASRQPVWAIAYTGNIKFRVAAQITASKSPHSGPPSSSQAVGFLSRFARMYNLESQAQLALAMALTLPLHNETYSMVNLPKPSLVGQDAPLTSPSIIDQEYSNLSRYMTLSSNPVFLSSALWSIFWEPGVDCNVVSPWCDPIIEVVKPLIDKDNLEMLGHILALRRPNIAALWYGIAACGHTKTILAIIPFLQSLHTPVPSRPLPEVAAWTGSPQSFMDLYESGPYVQAGDLVSRKDVWRLRHECWDVEPEGTPFQNPPMCPWPPFGSMGVEELEIRVRTHINCERHHWVYARWIWLLDNGTEVVDESPGEQESLLRFAGESHLGLLKGCPPTPGYTPNHRASEKAVGDIFRWVATEMEVSGKDIYSHPWVDALADLEMCEDNEADSGSDVCHGSSGSILANVKEWVINVK</sequence>
<keyword evidence="2" id="KW-1185">Reference proteome</keyword>
<accession>A0A9P9E2F8</accession>
<protein>
    <submittedName>
        <fullName evidence="1">Uncharacterized protein</fullName>
    </submittedName>
</protein>
<dbReference type="Proteomes" id="UP000717696">
    <property type="component" value="Unassembled WGS sequence"/>
</dbReference>
<dbReference type="OrthoDB" id="3549294at2759"/>
<organism evidence="1 2">
    <name type="scientific">Dactylonectria estremocensis</name>
    <dbReference type="NCBI Taxonomy" id="1079267"/>
    <lineage>
        <taxon>Eukaryota</taxon>
        <taxon>Fungi</taxon>
        <taxon>Dikarya</taxon>
        <taxon>Ascomycota</taxon>
        <taxon>Pezizomycotina</taxon>
        <taxon>Sordariomycetes</taxon>
        <taxon>Hypocreomycetidae</taxon>
        <taxon>Hypocreales</taxon>
        <taxon>Nectriaceae</taxon>
        <taxon>Dactylonectria</taxon>
    </lineage>
</organism>
<evidence type="ECO:0000313" key="2">
    <source>
        <dbReference type="Proteomes" id="UP000717696"/>
    </source>
</evidence>
<gene>
    <name evidence="1" type="ORF">B0J13DRAFT_563171</name>
</gene>
<evidence type="ECO:0000313" key="1">
    <source>
        <dbReference type="EMBL" id="KAH7129668.1"/>
    </source>
</evidence>
<reference evidence="1" key="1">
    <citation type="journal article" date="2021" name="Nat. Commun.">
        <title>Genetic determinants of endophytism in the Arabidopsis root mycobiome.</title>
        <authorList>
            <person name="Mesny F."/>
            <person name="Miyauchi S."/>
            <person name="Thiergart T."/>
            <person name="Pickel B."/>
            <person name="Atanasova L."/>
            <person name="Karlsson M."/>
            <person name="Huettel B."/>
            <person name="Barry K.W."/>
            <person name="Haridas S."/>
            <person name="Chen C."/>
            <person name="Bauer D."/>
            <person name="Andreopoulos W."/>
            <person name="Pangilinan J."/>
            <person name="LaButti K."/>
            <person name="Riley R."/>
            <person name="Lipzen A."/>
            <person name="Clum A."/>
            <person name="Drula E."/>
            <person name="Henrissat B."/>
            <person name="Kohler A."/>
            <person name="Grigoriev I.V."/>
            <person name="Martin F.M."/>
            <person name="Hacquard S."/>
        </authorList>
    </citation>
    <scope>NUCLEOTIDE SEQUENCE</scope>
    <source>
        <strain evidence="1">MPI-CAGE-AT-0021</strain>
    </source>
</reference>
<name>A0A9P9E2F8_9HYPO</name>
<dbReference type="AlphaFoldDB" id="A0A9P9E2F8"/>